<evidence type="ECO:0008006" key="5">
    <source>
        <dbReference type="Google" id="ProtNLM"/>
    </source>
</evidence>
<feature type="region of interest" description="Disordered" evidence="1">
    <location>
        <begin position="126"/>
        <end position="155"/>
    </location>
</feature>
<feature type="transmembrane region" description="Helical" evidence="2">
    <location>
        <begin position="163"/>
        <end position="184"/>
    </location>
</feature>
<feature type="compositionally biased region" description="Low complexity" evidence="1">
    <location>
        <begin position="126"/>
        <end position="142"/>
    </location>
</feature>
<dbReference type="STRING" id="1353009.A0A1Y2INH8"/>
<evidence type="ECO:0000313" key="4">
    <source>
        <dbReference type="Proteomes" id="UP000193067"/>
    </source>
</evidence>
<feature type="region of interest" description="Disordered" evidence="1">
    <location>
        <begin position="590"/>
        <end position="648"/>
    </location>
</feature>
<feature type="region of interest" description="Disordered" evidence="1">
    <location>
        <begin position="507"/>
        <end position="561"/>
    </location>
</feature>
<dbReference type="Proteomes" id="UP000193067">
    <property type="component" value="Unassembled WGS sequence"/>
</dbReference>
<evidence type="ECO:0000256" key="1">
    <source>
        <dbReference type="SAM" id="MobiDB-lite"/>
    </source>
</evidence>
<feature type="compositionally biased region" description="Basic and acidic residues" evidence="1">
    <location>
        <begin position="531"/>
        <end position="554"/>
    </location>
</feature>
<accession>A0A1Y2INH8</accession>
<keyword evidence="2" id="KW-0812">Transmembrane</keyword>
<reference evidence="3 4" key="1">
    <citation type="journal article" date="2015" name="Biotechnol. Biofuels">
        <title>Enhanced degradation of softwood versus hardwood by the white-rot fungus Pycnoporus coccineus.</title>
        <authorList>
            <person name="Couturier M."/>
            <person name="Navarro D."/>
            <person name="Chevret D."/>
            <person name="Henrissat B."/>
            <person name="Piumi F."/>
            <person name="Ruiz-Duenas F.J."/>
            <person name="Martinez A.T."/>
            <person name="Grigoriev I.V."/>
            <person name="Riley R."/>
            <person name="Lipzen A."/>
            <person name="Berrin J.G."/>
            <person name="Master E.R."/>
            <person name="Rosso M.N."/>
        </authorList>
    </citation>
    <scope>NUCLEOTIDE SEQUENCE [LARGE SCALE GENOMIC DNA]</scope>
    <source>
        <strain evidence="3 4">BRFM310</strain>
    </source>
</reference>
<dbReference type="OrthoDB" id="2983908at2759"/>
<evidence type="ECO:0000256" key="2">
    <source>
        <dbReference type="SAM" id="Phobius"/>
    </source>
</evidence>
<feature type="region of interest" description="Disordered" evidence="1">
    <location>
        <begin position="399"/>
        <end position="433"/>
    </location>
</feature>
<dbReference type="AlphaFoldDB" id="A0A1Y2INH8"/>
<sequence>MTTHKHSKAHKEGKNKGDVQPWFIDNDYAEKSQKDAADEDDGHNSSKSAKDKAKATAKNKSQKTTEVNAAAVPIPAPDTGSTVSAIHPGILPVIPSQVPTTLTVPANSLMTDLTTASTLTGTAASLGHSATSAPTGSPTGTSKALSDDQASHADGQSSKHVPVVLIVLVLVGLSCLALGAFIVWRARRRPRKRSCPTPSLPIFQDPFADEDWKMEEESLFGGKERASAVARPNSNGLWTWTQYTPKPSAQTLDVKHPLPNLAAPIPPKAAPSVHFSEKAAPAPPPPPAPVHVPLPVNRAPLNPPMQQMQSALARAANRVSALSMSIYPTSPQSTSGIGLALGGMSPLTADGTPVLQRKPSSNRLSKNHRSMRHSLAATEYPDIHADIYGGAQIASPFVPNGSPAPPSSSTMPRPALRKSTSISAQGQGQGRARVKAPYNPGVGGVLRSSSTVAGITTLARGNRSSIMAPSEEMQYVLPPLSPALKSEARRERDTRALTSAMGLATPDVNAIPPFSPQPTLYPDDSITLAGDRQRQRTDEHEKMPTRPERRDRVQSEAMSPGMEASARLGNLMLAEFTSMASLPSTRTVANAAGANSTGGSLPASNSKPRVARKNVRADDRPPRVPSPPPLPSLAQMAMAHTNPQEYQDYHSPTYSIYGLYEAERKSRLQSEAGF</sequence>
<organism evidence="3 4">
    <name type="scientific">Trametes coccinea (strain BRFM310)</name>
    <name type="common">Pycnoporus coccineus</name>
    <dbReference type="NCBI Taxonomy" id="1353009"/>
    <lineage>
        <taxon>Eukaryota</taxon>
        <taxon>Fungi</taxon>
        <taxon>Dikarya</taxon>
        <taxon>Basidiomycota</taxon>
        <taxon>Agaricomycotina</taxon>
        <taxon>Agaricomycetes</taxon>
        <taxon>Polyporales</taxon>
        <taxon>Polyporaceae</taxon>
        <taxon>Trametes</taxon>
    </lineage>
</organism>
<gene>
    <name evidence="3" type="ORF">PYCCODRAFT_1452615</name>
</gene>
<feature type="region of interest" description="Disordered" evidence="1">
    <location>
        <begin position="1"/>
        <end position="75"/>
    </location>
</feature>
<dbReference type="EMBL" id="KZ084110">
    <property type="protein sequence ID" value="OSD01522.1"/>
    <property type="molecule type" value="Genomic_DNA"/>
</dbReference>
<name>A0A1Y2INH8_TRAC3</name>
<evidence type="ECO:0000313" key="3">
    <source>
        <dbReference type="EMBL" id="OSD01522.1"/>
    </source>
</evidence>
<proteinExistence type="predicted"/>
<keyword evidence="2" id="KW-1133">Transmembrane helix</keyword>
<feature type="compositionally biased region" description="Low complexity" evidence="1">
    <location>
        <begin position="590"/>
        <end position="600"/>
    </location>
</feature>
<keyword evidence="4" id="KW-1185">Reference proteome</keyword>
<feature type="compositionally biased region" description="Basic and acidic residues" evidence="1">
    <location>
        <begin position="28"/>
        <end position="54"/>
    </location>
</feature>
<protein>
    <recommendedName>
        <fullName evidence="5">Transmembrane protein</fullName>
    </recommendedName>
</protein>
<keyword evidence="2" id="KW-0472">Membrane</keyword>